<reference evidence="2 3" key="2">
    <citation type="submission" date="2008-10" db="EMBL/GenBank/DDBJ databases">
        <title>Draft genome sequence of Anaerococcus hydrogenalis (DSM 7454).</title>
        <authorList>
            <person name="Sudarsanam P."/>
            <person name="Ley R."/>
            <person name="Guruge J."/>
            <person name="Turnbaugh P.J."/>
            <person name="Mahowald M."/>
            <person name="Liep D."/>
            <person name="Gordon J."/>
        </authorList>
    </citation>
    <scope>NUCLEOTIDE SEQUENCE [LARGE SCALE GENOMIC DNA]</scope>
    <source>
        <strain evidence="2 3">DSM 7454</strain>
    </source>
</reference>
<dbReference type="EMBL" id="ABXA01000036">
    <property type="protein sequence ID" value="EEB35738.1"/>
    <property type="molecule type" value="Genomic_DNA"/>
</dbReference>
<proteinExistence type="predicted"/>
<dbReference type="GO" id="GO:0003676">
    <property type="term" value="F:nucleic acid binding"/>
    <property type="evidence" value="ECO:0007669"/>
    <property type="project" value="InterPro"/>
</dbReference>
<dbReference type="GO" id="GO:0004519">
    <property type="term" value="F:endonuclease activity"/>
    <property type="evidence" value="ECO:0007669"/>
    <property type="project" value="UniProtKB-KW"/>
</dbReference>
<dbReference type="InterPro" id="IPR002711">
    <property type="entry name" value="HNH"/>
</dbReference>
<dbReference type="STRING" id="561177.ANHYDRO_01404"/>
<dbReference type="InterPro" id="IPR003615">
    <property type="entry name" value="HNH_nuc"/>
</dbReference>
<feature type="domain" description="HNH" evidence="1">
    <location>
        <begin position="36"/>
        <end position="82"/>
    </location>
</feature>
<dbReference type="Gene3D" id="1.10.30.50">
    <property type="match status" value="1"/>
</dbReference>
<dbReference type="AlphaFoldDB" id="B6W9X8"/>
<dbReference type="GO" id="GO:0008270">
    <property type="term" value="F:zinc ion binding"/>
    <property type="evidence" value="ECO:0007669"/>
    <property type="project" value="InterPro"/>
</dbReference>
<evidence type="ECO:0000259" key="1">
    <source>
        <dbReference type="Pfam" id="PF01844"/>
    </source>
</evidence>
<organism evidence="2 3">
    <name type="scientific">Anaerococcus hydrogenalis DSM 7454</name>
    <dbReference type="NCBI Taxonomy" id="561177"/>
    <lineage>
        <taxon>Bacteria</taxon>
        <taxon>Bacillati</taxon>
        <taxon>Bacillota</taxon>
        <taxon>Tissierellia</taxon>
        <taxon>Tissierellales</taxon>
        <taxon>Peptoniphilaceae</taxon>
        <taxon>Anaerococcus</taxon>
    </lineage>
</organism>
<keyword evidence="2" id="KW-0378">Hydrolase</keyword>
<comment type="caution">
    <text evidence="2">The sequence shown here is derived from an EMBL/GenBank/DDBJ whole genome shotgun (WGS) entry which is preliminary data.</text>
</comment>
<reference evidence="2 3" key="1">
    <citation type="submission" date="2008-09" db="EMBL/GenBank/DDBJ databases">
        <authorList>
            <person name="Fulton L."/>
            <person name="Clifton S."/>
            <person name="Fulton B."/>
            <person name="Xu J."/>
            <person name="Minx P."/>
            <person name="Pepin K.H."/>
            <person name="Johnson M."/>
            <person name="Thiruvilangam P."/>
            <person name="Bhonagiri V."/>
            <person name="Nash W.E."/>
            <person name="Mardis E.R."/>
            <person name="Wilson R.K."/>
        </authorList>
    </citation>
    <scope>NUCLEOTIDE SEQUENCE [LARGE SCALE GENOMIC DNA]</scope>
    <source>
        <strain evidence="2 3">DSM 7454</strain>
    </source>
</reference>
<protein>
    <submittedName>
        <fullName evidence="2">HNH endonuclease domain protein</fullName>
    </submittedName>
</protein>
<keyword evidence="2" id="KW-0540">Nuclease</keyword>
<accession>B6W9X8</accession>
<dbReference type="CDD" id="cd00085">
    <property type="entry name" value="HNHc"/>
    <property type="match status" value="1"/>
</dbReference>
<sequence length="103" mass="12083">MKKYKDQNKKFYDSKAWKTCREYYISKRILEDGGLCEICKESPGVICDHIIELDEVNVNDPNISLNHDNIQLLCIECHNKKTFTKDRRIIIFDDNGNPIISEC</sequence>
<name>B6W9X8_9FIRM</name>
<evidence type="ECO:0000313" key="2">
    <source>
        <dbReference type="EMBL" id="EEB35738.1"/>
    </source>
</evidence>
<keyword evidence="2" id="KW-0255">Endonuclease</keyword>
<dbReference type="eggNOG" id="COG1403">
    <property type="taxonomic scope" value="Bacteria"/>
</dbReference>
<dbReference type="Proteomes" id="UP000005451">
    <property type="component" value="Unassembled WGS sequence"/>
</dbReference>
<gene>
    <name evidence="2" type="ORF">ANHYDRO_01404</name>
</gene>
<dbReference type="RefSeq" id="WP_004814595.1">
    <property type="nucleotide sequence ID" value="NZ_ABXA01000036.1"/>
</dbReference>
<evidence type="ECO:0000313" key="3">
    <source>
        <dbReference type="Proteomes" id="UP000005451"/>
    </source>
</evidence>
<dbReference type="Pfam" id="PF01844">
    <property type="entry name" value="HNH"/>
    <property type="match status" value="1"/>
</dbReference>